<reference evidence="2" key="1">
    <citation type="journal article" date="2019" name="Int. J. Syst. Evol. Microbiol.">
        <title>The Global Catalogue of Microorganisms (GCM) 10K type strain sequencing project: providing services to taxonomists for standard genome sequencing and annotation.</title>
        <authorList>
            <consortium name="The Broad Institute Genomics Platform"/>
            <consortium name="The Broad Institute Genome Sequencing Center for Infectious Disease"/>
            <person name="Wu L."/>
            <person name="Ma J."/>
        </authorList>
    </citation>
    <scope>NUCLEOTIDE SEQUENCE [LARGE SCALE GENOMIC DNA]</scope>
    <source>
        <strain evidence="2">KCTC 42195</strain>
    </source>
</reference>
<evidence type="ECO:0008006" key="3">
    <source>
        <dbReference type="Google" id="ProtNLM"/>
    </source>
</evidence>
<dbReference type="Proteomes" id="UP001595636">
    <property type="component" value="Unassembled WGS sequence"/>
</dbReference>
<sequence length="199" mass="21900">MMTPDEIAEEKWLSEMQESISAEAIDGFTSGRLSSYYRKHPSLAENVFEIYREAKSVAEKSPTAALLLFTAAIEVALKSAVLKPVIYGLVHNESVADLVSDLVVKNNGLDRFKEVLSAIMSKYGMVDFENYKISGHTKNIWEEITAVQKARNSVAHRAEPATPETAVLAQEIATAIIVDFLQGVLNTLGLELERSGKIV</sequence>
<gene>
    <name evidence="1" type="ORF">ACFOKJ_04065</name>
</gene>
<keyword evidence="2" id="KW-1185">Reference proteome</keyword>
<evidence type="ECO:0000313" key="2">
    <source>
        <dbReference type="Proteomes" id="UP001595636"/>
    </source>
</evidence>
<protein>
    <recommendedName>
        <fullName evidence="3">RiboL-PSP-HEPN domain-containing protein</fullName>
    </recommendedName>
</protein>
<dbReference type="RefSeq" id="WP_390276829.1">
    <property type="nucleotide sequence ID" value="NZ_JBHRYH010000009.1"/>
</dbReference>
<evidence type="ECO:0000313" key="1">
    <source>
        <dbReference type="EMBL" id="MFC3625322.1"/>
    </source>
</evidence>
<name>A0ABV7TRF1_9NEIS</name>
<organism evidence="1 2">
    <name type="scientific">Vogesella amnigena</name>
    <dbReference type="NCBI Taxonomy" id="1507449"/>
    <lineage>
        <taxon>Bacteria</taxon>
        <taxon>Pseudomonadati</taxon>
        <taxon>Pseudomonadota</taxon>
        <taxon>Betaproteobacteria</taxon>
        <taxon>Neisseriales</taxon>
        <taxon>Chromobacteriaceae</taxon>
        <taxon>Vogesella</taxon>
    </lineage>
</organism>
<proteinExistence type="predicted"/>
<accession>A0ABV7TRF1</accession>
<comment type="caution">
    <text evidence="1">The sequence shown here is derived from an EMBL/GenBank/DDBJ whole genome shotgun (WGS) entry which is preliminary data.</text>
</comment>
<dbReference type="EMBL" id="JBHRYH010000009">
    <property type="protein sequence ID" value="MFC3625322.1"/>
    <property type="molecule type" value="Genomic_DNA"/>
</dbReference>